<gene>
    <name evidence="1" type="ORF">PoB_007164100</name>
</gene>
<accession>A0AAV4DMN9</accession>
<dbReference type="EMBL" id="BLXT01008013">
    <property type="protein sequence ID" value="GFO45136.1"/>
    <property type="molecule type" value="Genomic_DNA"/>
</dbReference>
<dbReference type="AlphaFoldDB" id="A0AAV4DMN9"/>
<evidence type="ECO:0000313" key="2">
    <source>
        <dbReference type="Proteomes" id="UP000735302"/>
    </source>
</evidence>
<comment type="caution">
    <text evidence="1">The sequence shown here is derived from an EMBL/GenBank/DDBJ whole genome shotgun (WGS) entry which is preliminary data.</text>
</comment>
<sequence length="104" mass="11658">MQACKKRLAMHAAAYLESVNFDTDSMTHTCIVWNVDAGDATVIEHCVDPSLPPEEEGFAAYVRGWLEKKCKVTLSDENPEVSDIIKEVSKDYLQLPHQSSFDLV</sequence>
<proteinExistence type="predicted"/>
<protein>
    <submittedName>
        <fullName evidence="1">Uncharacterized protein</fullName>
    </submittedName>
</protein>
<evidence type="ECO:0000313" key="1">
    <source>
        <dbReference type="EMBL" id="GFO45136.1"/>
    </source>
</evidence>
<organism evidence="1 2">
    <name type="scientific">Plakobranchus ocellatus</name>
    <dbReference type="NCBI Taxonomy" id="259542"/>
    <lineage>
        <taxon>Eukaryota</taxon>
        <taxon>Metazoa</taxon>
        <taxon>Spiralia</taxon>
        <taxon>Lophotrochozoa</taxon>
        <taxon>Mollusca</taxon>
        <taxon>Gastropoda</taxon>
        <taxon>Heterobranchia</taxon>
        <taxon>Euthyneura</taxon>
        <taxon>Panpulmonata</taxon>
        <taxon>Sacoglossa</taxon>
        <taxon>Placobranchoidea</taxon>
        <taxon>Plakobranchidae</taxon>
        <taxon>Plakobranchus</taxon>
    </lineage>
</organism>
<dbReference type="Proteomes" id="UP000735302">
    <property type="component" value="Unassembled WGS sequence"/>
</dbReference>
<keyword evidence="2" id="KW-1185">Reference proteome</keyword>
<reference evidence="1 2" key="1">
    <citation type="journal article" date="2021" name="Elife">
        <title>Chloroplast acquisition without the gene transfer in kleptoplastic sea slugs, Plakobranchus ocellatus.</title>
        <authorList>
            <person name="Maeda T."/>
            <person name="Takahashi S."/>
            <person name="Yoshida T."/>
            <person name="Shimamura S."/>
            <person name="Takaki Y."/>
            <person name="Nagai Y."/>
            <person name="Toyoda A."/>
            <person name="Suzuki Y."/>
            <person name="Arimoto A."/>
            <person name="Ishii H."/>
            <person name="Satoh N."/>
            <person name="Nishiyama T."/>
            <person name="Hasebe M."/>
            <person name="Maruyama T."/>
            <person name="Minagawa J."/>
            <person name="Obokata J."/>
            <person name="Shigenobu S."/>
        </authorList>
    </citation>
    <scope>NUCLEOTIDE SEQUENCE [LARGE SCALE GENOMIC DNA]</scope>
</reference>
<name>A0AAV4DMN9_9GAST</name>